<dbReference type="Pfam" id="PF07729">
    <property type="entry name" value="FCD"/>
    <property type="match status" value="1"/>
</dbReference>
<dbReference type="EMBL" id="JBHSCQ010000018">
    <property type="protein sequence ID" value="MFC4266327.1"/>
    <property type="molecule type" value="Genomic_DNA"/>
</dbReference>
<dbReference type="Gene3D" id="1.20.120.530">
    <property type="entry name" value="GntR ligand-binding domain-like"/>
    <property type="match status" value="1"/>
</dbReference>
<proteinExistence type="predicted"/>
<dbReference type="InterPro" id="IPR036390">
    <property type="entry name" value="WH_DNA-bd_sf"/>
</dbReference>
<dbReference type="Gene3D" id="1.10.10.10">
    <property type="entry name" value="Winged helix-like DNA-binding domain superfamily/Winged helix DNA-binding domain"/>
    <property type="match status" value="1"/>
</dbReference>
<organism evidence="5 6">
    <name type="scientific">Arthrobacter cryoconiti</name>
    <dbReference type="NCBI Taxonomy" id="748907"/>
    <lineage>
        <taxon>Bacteria</taxon>
        <taxon>Bacillati</taxon>
        <taxon>Actinomycetota</taxon>
        <taxon>Actinomycetes</taxon>
        <taxon>Micrococcales</taxon>
        <taxon>Micrococcaceae</taxon>
        <taxon>Arthrobacter</taxon>
    </lineage>
</organism>
<protein>
    <submittedName>
        <fullName evidence="5">GntR family transcriptional regulator</fullName>
    </submittedName>
</protein>
<evidence type="ECO:0000259" key="4">
    <source>
        <dbReference type="PROSITE" id="PS50949"/>
    </source>
</evidence>
<dbReference type="SMART" id="SM00345">
    <property type="entry name" value="HTH_GNTR"/>
    <property type="match status" value="1"/>
</dbReference>
<dbReference type="InterPro" id="IPR036388">
    <property type="entry name" value="WH-like_DNA-bd_sf"/>
</dbReference>
<accession>A0ABV8R2S2</accession>
<keyword evidence="3" id="KW-0804">Transcription</keyword>
<sequence>MNMTPGVELASLEREAVRGDGLVSVAHTQIRKLILSGELSPGDRVTVRPLVSRLGLSPTPIRTALAALERQGLLESREHRGFFVPQFSASDLMEIYELREALEVIACRRTIQSPSRLDVANGMDVLLEQQRAFVSAGDLAGYADLDVRFHQLLWIGSGNKRLVGVADNLFGQMRIGNNISTRVPGRPEASLSEHGAIVLALRAGDARGAERAVRAHIRTAAKAMSELMEKEASAIPEL</sequence>
<feature type="domain" description="HTH gntR-type" evidence="4">
    <location>
        <begin position="20"/>
        <end position="87"/>
    </location>
</feature>
<dbReference type="PROSITE" id="PS50949">
    <property type="entry name" value="HTH_GNTR"/>
    <property type="match status" value="1"/>
</dbReference>
<dbReference type="InterPro" id="IPR008920">
    <property type="entry name" value="TF_FadR/GntR_C"/>
</dbReference>
<keyword evidence="1" id="KW-0805">Transcription regulation</keyword>
<dbReference type="InterPro" id="IPR000524">
    <property type="entry name" value="Tscrpt_reg_HTH_GntR"/>
</dbReference>
<evidence type="ECO:0000313" key="5">
    <source>
        <dbReference type="EMBL" id="MFC4266327.1"/>
    </source>
</evidence>
<dbReference type="SMART" id="SM00895">
    <property type="entry name" value="FCD"/>
    <property type="match status" value="1"/>
</dbReference>
<dbReference type="Proteomes" id="UP001595773">
    <property type="component" value="Unassembled WGS sequence"/>
</dbReference>
<dbReference type="Pfam" id="PF00392">
    <property type="entry name" value="GntR"/>
    <property type="match status" value="1"/>
</dbReference>
<dbReference type="CDD" id="cd07377">
    <property type="entry name" value="WHTH_GntR"/>
    <property type="match status" value="1"/>
</dbReference>
<dbReference type="PANTHER" id="PTHR43537">
    <property type="entry name" value="TRANSCRIPTIONAL REGULATOR, GNTR FAMILY"/>
    <property type="match status" value="1"/>
</dbReference>
<gene>
    <name evidence="5" type="ORF">ACFOW9_12010</name>
</gene>
<comment type="caution">
    <text evidence="5">The sequence shown here is derived from an EMBL/GenBank/DDBJ whole genome shotgun (WGS) entry which is preliminary data.</text>
</comment>
<dbReference type="RefSeq" id="WP_230068737.1">
    <property type="nucleotide sequence ID" value="NZ_BAABLL010000012.1"/>
</dbReference>
<dbReference type="InterPro" id="IPR011711">
    <property type="entry name" value="GntR_C"/>
</dbReference>
<dbReference type="SUPFAM" id="SSF46785">
    <property type="entry name" value="Winged helix' DNA-binding domain"/>
    <property type="match status" value="1"/>
</dbReference>
<name>A0ABV8R2S2_9MICC</name>
<evidence type="ECO:0000256" key="1">
    <source>
        <dbReference type="ARBA" id="ARBA00023015"/>
    </source>
</evidence>
<evidence type="ECO:0000313" key="6">
    <source>
        <dbReference type="Proteomes" id="UP001595773"/>
    </source>
</evidence>
<dbReference type="PANTHER" id="PTHR43537:SF5">
    <property type="entry name" value="UXU OPERON TRANSCRIPTIONAL REGULATOR"/>
    <property type="match status" value="1"/>
</dbReference>
<evidence type="ECO:0000256" key="2">
    <source>
        <dbReference type="ARBA" id="ARBA00023125"/>
    </source>
</evidence>
<keyword evidence="6" id="KW-1185">Reference proteome</keyword>
<reference evidence="6" key="1">
    <citation type="journal article" date="2019" name="Int. J. Syst. Evol. Microbiol.">
        <title>The Global Catalogue of Microorganisms (GCM) 10K type strain sequencing project: providing services to taxonomists for standard genome sequencing and annotation.</title>
        <authorList>
            <consortium name="The Broad Institute Genomics Platform"/>
            <consortium name="The Broad Institute Genome Sequencing Center for Infectious Disease"/>
            <person name="Wu L."/>
            <person name="Ma J."/>
        </authorList>
    </citation>
    <scope>NUCLEOTIDE SEQUENCE [LARGE SCALE GENOMIC DNA]</scope>
    <source>
        <strain evidence="6">CGMCC 1.10698</strain>
    </source>
</reference>
<evidence type="ECO:0000256" key="3">
    <source>
        <dbReference type="ARBA" id="ARBA00023163"/>
    </source>
</evidence>
<keyword evidence="2" id="KW-0238">DNA-binding</keyword>
<dbReference type="SUPFAM" id="SSF48008">
    <property type="entry name" value="GntR ligand-binding domain-like"/>
    <property type="match status" value="1"/>
</dbReference>